<evidence type="ECO:0000256" key="1">
    <source>
        <dbReference type="SAM" id="MobiDB-lite"/>
    </source>
</evidence>
<keyword evidence="3" id="KW-1185">Reference proteome</keyword>
<feature type="region of interest" description="Disordered" evidence="1">
    <location>
        <begin position="317"/>
        <end position="344"/>
    </location>
</feature>
<protein>
    <submittedName>
        <fullName evidence="2">Uncharacterized protein</fullName>
    </submittedName>
</protein>
<gene>
    <name evidence="2" type="ORF">H9622_09615</name>
</gene>
<dbReference type="EMBL" id="JACSPM010000003">
    <property type="protein sequence ID" value="MBD8023848.1"/>
    <property type="molecule type" value="Genomic_DNA"/>
</dbReference>
<accession>A0ABR8X3R5</accession>
<dbReference type="Proteomes" id="UP000602532">
    <property type="component" value="Unassembled WGS sequence"/>
</dbReference>
<sequence>MAEIDDLVAAFEKLLALEKSRAELETTQIANEQSRIALETTRISNDQARVSIETTRLAQRQSELGLETTRLSNAKADEENRAARVTNYRDQLSKAVPDFSSLAKNTVTFSDGRALRQGEATALALGTAAADVAAGLAAALTDKSIPADVPLFVTSDPNISTRLIGYQRIMDEGSVLEQELARTSTELAEAAKLPDGGPRPFGALGPDLALAAAGALGTAITEVASLFEQDVAVRTAEFDVPAVTVHAAVISALLETEDMREVRHETLRAPVIADSPLLAVVRRIIEGDLAAAELTKTVDDLVTALGDPAADLKKAKADLAAEKDQDSAKARSAQERIEQAEKDSDRLAGITPALAAVKAVVERMNAFTTRITGAPTGGGQTPLEAALSIEFAVRPASTAVGDPPTPDEQQRAAAAELAVPFILVITGAKAESSQFVVTRRISAPRLQTAVAVGFDYFLVRGDRVHAAGRGIGNGAYHALIDKTGADWTSVGALPT</sequence>
<evidence type="ECO:0000313" key="2">
    <source>
        <dbReference type="EMBL" id="MBD8023848.1"/>
    </source>
</evidence>
<reference evidence="2 3" key="1">
    <citation type="submission" date="2020-08" db="EMBL/GenBank/DDBJ databases">
        <title>A Genomic Blueprint of the Chicken Gut Microbiome.</title>
        <authorList>
            <person name="Gilroy R."/>
            <person name="Ravi A."/>
            <person name="Getino M."/>
            <person name="Pursley I."/>
            <person name="Horton D.L."/>
            <person name="Alikhan N.-F."/>
            <person name="Baker D."/>
            <person name="Gharbi K."/>
            <person name="Hall N."/>
            <person name="Watson M."/>
            <person name="Adriaenssens E.M."/>
            <person name="Foster-Nyarko E."/>
            <person name="Jarju S."/>
            <person name="Secka A."/>
            <person name="Antonio M."/>
            <person name="Oren A."/>
            <person name="Chaudhuri R."/>
            <person name="La Ragione R.M."/>
            <person name="Hildebrand F."/>
            <person name="Pallen M.J."/>
        </authorList>
    </citation>
    <scope>NUCLEOTIDE SEQUENCE [LARGE SCALE GENOMIC DNA]</scope>
    <source>
        <strain evidence="2 3">Sa1CUA4</strain>
    </source>
</reference>
<comment type="caution">
    <text evidence="2">The sequence shown here is derived from an EMBL/GenBank/DDBJ whole genome shotgun (WGS) entry which is preliminary data.</text>
</comment>
<organism evidence="2 3">
    <name type="scientific">Microbacterium gallinarum</name>
    <dbReference type="NCBI Taxonomy" id="2762209"/>
    <lineage>
        <taxon>Bacteria</taxon>
        <taxon>Bacillati</taxon>
        <taxon>Actinomycetota</taxon>
        <taxon>Actinomycetes</taxon>
        <taxon>Micrococcales</taxon>
        <taxon>Microbacteriaceae</taxon>
        <taxon>Microbacterium</taxon>
    </lineage>
</organism>
<evidence type="ECO:0000313" key="3">
    <source>
        <dbReference type="Proteomes" id="UP000602532"/>
    </source>
</evidence>
<proteinExistence type="predicted"/>
<dbReference type="RefSeq" id="WP_191766185.1">
    <property type="nucleotide sequence ID" value="NZ_JACSPM010000003.1"/>
</dbReference>
<name>A0ABR8X3R5_9MICO</name>